<protein>
    <submittedName>
        <fullName evidence="2">RNA binding protein</fullName>
    </submittedName>
</protein>
<dbReference type="Proteomes" id="UP001163105">
    <property type="component" value="Unassembled WGS sequence"/>
</dbReference>
<feature type="region of interest" description="Disordered" evidence="1">
    <location>
        <begin position="572"/>
        <end position="600"/>
    </location>
</feature>
<feature type="compositionally biased region" description="Polar residues" evidence="1">
    <location>
        <begin position="469"/>
        <end position="479"/>
    </location>
</feature>
<feature type="compositionally biased region" description="Polar residues" evidence="1">
    <location>
        <begin position="506"/>
        <end position="526"/>
    </location>
</feature>
<feature type="region of interest" description="Disordered" evidence="1">
    <location>
        <begin position="65"/>
        <end position="224"/>
    </location>
</feature>
<accession>A0AB34G4B5</accession>
<dbReference type="AlphaFoldDB" id="A0AB34G4B5"/>
<name>A0AB34G4B5_9HYPO</name>
<evidence type="ECO:0000256" key="1">
    <source>
        <dbReference type="SAM" id="MobiDB-lite"/>
    </source>
</evidence>
<keyword evidence="3" id="KW-1185">Reference proteome</keyword>
<feature type="region of interest" description="Disordered" evidence="1">
    <location>
        <begin position="625"/>
        <end position="661"/>
    </location>
</feature>
<gene>
    <name evidence="2" type="ORF">O9K51_01073</name>
</gene>
<organism evidence="2 3">
    <name type="scientific">Purpureocillium lavendulum</name>
    <dbReference type="NCBI Taxonomy" id="1247861"/>
    <lineage>
        <taxon>Eukaryota</taxon>
        <taxon>Fungi</taxon>
        <taxon>Dikarya</taxon>
        <taxon>Ascomycota</taxon>
        <taxon>Pezizomycotina</taxon>
        <taxon>Sordariomycetes</taxon>
        <taxon>Hypocreomycetidae</taxon>
        <taxon>Hypocreales</taxon>
        <taxon>Ophiocordycipitaceae</taxon>
        <taxon>Purpureocillium</taxon>
    </lineage>
</organism>
<dbReference type="EMBL" id="JAQHRD010000001">
    <property type="protein sequence ID" value="KAJ6446302.1"/>
    <property type="molecule type" value="Genomic_DNA"/>
</dbReference>
<reference evidence="2" key="1">
    <citation type="submission" date="2023-01" db="EMBL/GenBank/DDBJ databases">
        <title>The growth and conidiation of Purpureocillium lavendulum are regulated by nitrogen source and histone H3K14 acetylation.</title>
        <authorList>
            <person name="Tang P."/>
            <person name="Han J."/>
            <person name="Zhang C."/>
            <person name="Tang P."/>
            <person name="Qi F."/>
            <person name="Zhang K."/>
            <person name="Liang L."/>
        </authorList>
    </citation>
    <scope>NUCLEOTIDE SEQUENCE</scope>
    <source>
        <strain evidence="2">YMF1.00683</strain>
    </source>
</reference>
<feature type="region of interest" description="Disordered" evidence="1">
    <location>
        <begin position="253"/>
        <end position="310"/>
    </location>
</feature>
<proteinExistence type="predicted"/>
<feature type="compositionally biased region" description="Low complexity" evidence="1">
    <location>
        <begin position="492"/>
        <end position="503"/>
    </location>
</feature>
<feature type="compositionally biased region" description="Polar residues" evidence="1">
    <location>
        <begin position="429"/>
        <end position="442"/>
    </location>
</feature>
<feature type="compositionally biased region" description="Polar residues" evidence="1">
    <location>
        <begin position="118"/>
        <end position="138"/>
    </location>
</feature>
<evidence type="ECO:0000313" key="3">
    <source>
        <dbReference type="Proteomes" id="UP001163105"/>
    </source>
</evidence>
<sequence length="687" mass="73624">MPWKQATVAGPKPRAAHKSIRGNISAPIQVSQRDDDEFPMREPAQPGGLMAVPLVPNADGIDILVGAKGSANGGPRPPDGLGGLPRAESVQSGSHAGVMLSGESDDSPSASAHRRSSGIVTQSTRESGHMTTTISSGTAKGGPQRKKSTFRSALSKIFGRKKRRTDGSDTGALSDSRKPSKPSHSHHQSDLGGGSRRLKTVQPKRSASLPITEYDRALRSHSIGPDDVMAIRSARNSLNAGSKLAAKAFGDLETAPARPAGPRWTEGRKFTGLSPRPASSQDRATRLADFSDDPNEIGRAITSDGRGLRRRSRSLSAFPGADHPAHAHIRRRSDEIRHWRESYDLPIMSPASFSVAESEDIGALTGDDPETIVDEQPRTPVQPFAFGDANSMKELAGLKITEAASLSSRIGNLEAQMSHLEHAVTRLGKSSSGSCANDSTHGSAKEASSVPYAYTRHSAANETGRRSFTRPSTRQSDASKMTFGDGQHAREAFPAPSLALPAPNYNRPTSMSTIRGTASMPSMTKETAGSIGMDHYMTVMSLLETERSAREALELQVRKLTHQLNLMIKMQREARGSQSEAPSADQSLGETSVFDHDDDDDDVYRGDGPHRGLNLRLEDSGFATGIRDDDEYTESFATPNEDSRDYSAFDDEQDPGLKSAARALSLSRLTLGTPPSAIVNQMPPQAI</sequence>
<comment type="caution">
    <text evidence="2">The sequence shown here is derived from an EMBL/GenBank/DDBJ whole genome shotgun (WGS) entry which is preliminary data.</text>
</comment>
<feature type="region of interest" description="Disordered" evidence="1">
    <location>
        <begin position="429"/>
        <end position="526"/>
    </location>
</feature>
<feature type="region of interest" description="Disordered" evidence="1">
    <location>
        <begin position="1"/>
        <end position="51"/>
    </location>
</feature>
<evidence type="ECO:0000313" key="2">
    <source>
        <dbReference type="EMBL" id="KAJ6446302.1"/>
    </source>
</evidence>
<feature type="compositionally biased region" description="Polar residues" evidence="1">
    <location>
        <begin position="576"/>
        <end position="590"/>
    </location>
</feature>